<evidence type="ECO:0000256" key="4">
    <source>
        <dbReference type="ARBA" id="ARBA00022618"/>
    </source>
</evidence>
<dbReference type="InterPro" id="IPR057656">
    <property type="entry name" value="CEP63/Deup1_CC"/>
</dbReference>
<dbReference type="Proteomes" id="UP001142489">
    <property type="component" value="Unassembled WGS sequence"/>
</dbReference>
<gene>
    <name evidence="13" type="ORF">JRQ81_017997</name>
</gene>
<dbReference type="GO" id="GO:0051301">
    <property type="term" value="P:cell division"/>
    <property type="evidence" value="ECO:0007669"/>
    <property type="project" value="UniProtKB-KW"/>
</dbReference>
<evidence type="ECO:0000259" key="12">
    <source>
        <dbReference type="Pfam" id="PF25771"/>
    </source>
</evidence>
<reference evidence="13" key="1">
    <citation type="journal article" date="2023" name="DNA Res.">
        <title>Chromosome-level genome assembly of Phrynocephalus forsythii using third-generation DNA sequencing and Hi-C analysis.</title>
        <authorList>
            <person name="Qi Y."/>
            <person name="Zhao W."/>
            <person name="Zhao Y."/>
            <person name="Niu C."/>
            <person name="Cao S."/>
            <person name="Zhang Y."/>
        </authorList>
    </citation>
    <scope>NUCLEOTIDE SEQUENCE</scope>
    <source>
        <tissue evidence="13">Muscle</tissue>
    </source>
</reference>
<evidence type="ECO:0000256" key="2">
    <source>
        <dbReference type="ARBA" id="ARBA00007181"/>
    </source>
</evidence>
<evidence type="ECO:0000256" key="1">
    <source>
        <dbReference type="ARBA" id="ARBA00004114"/>
    </source>
</evidence>
<evidence type="ECO:0000256" key="9">
    <source>
        <dbReference type="ARBA" id="ARBA00023306"/>
    </source>
</evidence>
<evidence type="ECO:0000256" key="5">
    <source>
        <dbReference type="ARBA" id="ARBA00022763"/>
    </source>
</evidence>
<evidence type="ECO:0000256" key="8">
    <source>
        <dbReference type="ARBA" id="ARBA00023212"/>
    </source>
</evidence>
<keyword evidence="5" id="KW-0227">DNA damage</keyword>
<evidence type="ECO:0000256" key="10">
    <source>
        <dbReference type="SAM" id="Coils"/>
    </source>
</evidence>
<feature type="coiled-coil region" evidence="10">
    <location>
        <begin position="80"/>
        <end position="146"/>
    </location>
</feature>
<organism evidence="13 14">
    <name type="scientific">Phrynocephalus forsythii</name>
    <dbReference type="NCBI Taxonomy" id="171643"/>
    <lineage>
        <taxon>Eukaryota</taxon>
        <taxon>Metazoa</taxon>
        <taxon>Chordata</taxon>
        <taxon>Craniata</taxon>
        <taxon>Vertebrata</taxon>
        <taxon>Euteleostomi</taxon>
        <taxon>Lepidosauria</taxon>
        <taxon>Squamata</taxon>
        <taxon>Bifurcata</taxon>
        <taxon>Unidentata</taxon>
        <taxon>Episquamata</taxon>
        <taxon>Toxicofera</taxon>
        <taxon>Iguania</taxon>
        <taxon>Acrodonta</taxon>
        <taxon>Agamidae</taxon>
        <taxon>Agaminae</taxon>
        <taxon>Phrynocephalus</taxon>
    </lineage>
</organism>
<evidence type="ECO:0008006" key="15">
    <source>
        <dbReference type="Google" id="ProtNLM"/>
    </source>
</evidence>
<feature type="domain" description="CEP63/Deup1 CEP152 binding coiled coil" evidence="12">
    <location>
        <begin position="679"/>
        <end position="714"/>
    </location>
</feature>
<feature type="coiled-coil region" evidence="10">
    <location>
        <begin position="186"/>
        <end position="213"/>
    </location>
</feature>
<keyword evidence="3" id="KW-0963">Cytoplasm</keyword>
<feature type="coiled-coil region" evidence="10">
    <location>
        <begin position="253"/>
        <end position="328"/>
    </location>
</feature>
<dbReference type="InterPro" id="IPR031470">
    <property type="entry name" value="CEP63/Deup1_N"/>
</dbReference>
<name>A0A9Q0XSF0_9SAUR</name>
<dbReference type="OrthoDB" id="10007333at2759"/>
<dbReference type="AlphaFoldDB" id="A0A9Q0XSF0"/>
<protein>
    <recommendedName>
        <fullName evidence="15">Centrosomal protein of 63 kDa</fullName>
    </recommendedName>
</protein>
<comment type="similarity">
    <text evidence="2">Belongs to the CEP63 family.</text>
</comment>
<dbReference type="EMBL" id="JAPFRF010000008">
    <property type="protein sequence ID" value="KAJ7324977.1"/>
    <property type="molecule type" value="Genomic_DNA"/>
</dbReference>
<evidence type="ECO:0000259" key="11">
    <source>
        <dbReference type="Pfam" id="PF17045"/>
    </source>
</evidence>
<accession>A0A9Q0XSF0</accession>
<keyword evidence="8" id="KW-0206">Cytoskeleton</keyword>
<dbReference type="Pfam" id="PF25771">
    <property type="entry name" value="CC_CEP152-bind"/>
    <property type="match status" value="1"/>
</dbReference>
<comment type="subcellular location">
    <subcellularLocation>
        <location evidence="1">Cytoplasm</location>
        <location evidence="1">Cytoskeleton</location>
        <location evidence="1">Microtubule organizing center</location>
        <location evidence="1">Centrosome</location>
        <location evidence="1">Centriole</location>
    </subcellularLocation>
</comment>
<dbReference type="GO" id="GO:0005814">
    <property type="term" value="C:centriole"/>
    <property type="evidence" value="ECO:0007669"/>
    <property type="project" value="UniProtKB-SubCell"/>
</dbReference>
<evidence type="ECO:0000256" key="6">
    <source>
        <dbReference type="ARBA" id="ARBA00022776"/>
    </source>
</evidence>
<evidence type="ECO:0000256" key="3">
    <source>
        <dbReference type="ARBA" id="ARBA00022490"/>
    </source>
</evidence>
<keyword evidence="9" id="KW-0131">Cell cycle</keyword>
<evidence type="ECO:0000256" key="7">
    <source>
        <dbReference type="ARBA" id="ARBA00023054"/>
    </source>
</evidence>
<dbReference type="PANTHER" id="PTHR18875">
    <property type="entry name" value="SARCOMA ANTIGEN NY-SAR-24/CYTOSKELETAL PROTEIN SOJO"/>
    <property type="match status" value="1"/>
</dbReference>
<evidence type="ECO:0000313" key="13">
    <source>
        <dbReference type="EMBL" id="KAJ7324977.1"/>
    </source>
</evidence>
<keyword evidence="6" id="KW-0498">Mitosis</keyword>
<dbReference type="GO" id="GO:0098535">
    <property type="term" value="P:de novo centriole assembly involved in multi-ciliated epithelial cell differentiation"/>
    <property type="evidence" value="ECO:0007669"/>
    <property type="project" value="TreeGrafter"/>
</dbReference>
<dbReference type="GO" id="GO:0007099">
    <property type="term" value="P:centriole replication"/>
    <property type="evidence" value="ECO:0007669"/>
    <property type="project" value="TreeGrafter"/>
</dbReference>
<feature type="coiled-coil region" evidence="10">
    <location>
        <begin position="418"/>
        <end position="541"/>
    </location>
</feature>
<proteinExistence type="inferred from homology"/>
<feature type="coiled-coil region" evidence="10">
    <location>
        <begin position="682"/>
        <end position="713"/>
    </location>
</feature>
<feature type="domain" description="CEP63/Deup1 N-terminal" evidence="11">
    <location>
        <begin position="44"/>
        <end position="305"/>
    </location>
</feature>
<dbReference type="GO" id="GO:0006974">
    <property type="term" value="P:DNA damage response"/>
    <property type="evidence" value="ECO:0007669"/>
    <property type="project" value="UniProtKB-KW"/>
</dbReference>
<sequence>MVHLLDSLSIKCLKAAFSCPKGYDFRMEALLERMKKQGQGRGFLTSCEAELQELMKQIDIMVAHKRAEWESQTQTLESCLDIREQELSSLRNTLDEKHKETERLRQRLQETEQLNQDVTIKYEQQLGKIQEQLARLKRSYEKLLKKQLKEGRQASKSQEEDPSEIGTLTKKLEEFRQKSLDWEKQRLQYQQHVASLEAQRKTLAEQFELFQTQLPSRKQVIESVELATQSEIHHLSSKLERANDTICANELEMERLNMRLDDLTDTKKILEEQERLLEELKLSRNSLELLQEEKMELRATLLSQEDFINSLQIHNEQLQQEVAKLTEILHANDTIIRSLELQLHSSEGGKGNYHDKAEIEHMQLQMDHTEAHLEGSSNLEFGNAKGIVPREELTEKSQKLCLTEEHLCQAKTEIEKLKEQLSHKEQSHSSELEGMKQEVTQLTRELHQRDIMLASSSGSTLNLEQQLRLEIEKAERKAVEHRAILSQLEALRKENQHLSEMLQKAKSATLAELQESYVTALNKVESENQRLLKELEETKASLGVSFRVPQDKYESIVLQKQHQVLEIKNTESRKMQELQCKHEQEMKTLQARFDETVQHYEKEIQKIQNLTAKGFVSNIAPEPSFIVSRSNSVESCDHLLRSATLPHGNMEFTDMSSQCGKEFLPLSPVSTTNLGAIAAKFLEEEEERSHHILERLDAHIEELKRESEKTVQQFAHQK</sequence>
<keyword evidence="4" id="KW-0132">Cell division</keyword>
<dbReference type="PANTHER" id="PTHR18875:SF7">
    <property type="entry name" value="CENTROSOMAL PROTEIN OF 63 KDA"/>
    <property type="match status" value="1"/>
</dbReference>
<evidence type="ECO:0000313" key="14">
    <source>
        <dbReference type="Proteomes" id="UP001142489"/>
    </source>
</evidence>
<dbReference type="Pfam" id="PF17045">
    <property type="entry name" value="CEP63"/>
    <property type="match status" value="1"/>
</dbReference>
<comment type="caution">
    <text evidence="13">The sequence shown here is derived from an EMBL/GenBank/DDBJ whole genome shotgun (WGS) entry which is preliminary data.</text>
</comment>
<keyword evidence="7 10" id="KW-0175">Coiled coil</keyword>
<keyword evidence="14" id="KW-1185">Reference proteome</keyword>